<proteinExistence type="predicted"/>
<dbReference type="Proteomes" id="UP000313390">
    <property type="component" value="Unassembled WGS sequence"/>
</dbReference>
<keyword evidence="5" id="KW-1185">Reference proteome</keyword>
<reference evidence="3" key="2">
    <citation type="submission" date="2019-06" db="EMBL/GenBank/DDBJ databases">
        <authorList>
            <person name="Hu M."/>
        </authorList>
    </citation>
    <scope>NUCLEOTIDE SEQUENCE</scope>
    <source>
        <strain evidence="3">08RB2639</strain>
    </source>
</reference>
<dbReference type="OrthoDB" id="8448141at2"/>
<dbReference type="RefSeq" id="WP_140020375.1">
    <property type="nucleotide sequence ID" value="NZ_JACIEX010000004.1"/>
</dbReference>
<name>A0A5C5CND0_9HYPH</name>
<dbReference type="Proteomes" id="UP000553980">
    <property type="component" value="Unassembled WGS sequence"/>
</dbReference>
<reference evidence="3 4" key="1">
    <citation type="journal article" date="2011" name="Int. J. Syst. Evol. Microbiol.">
        <title>Ochrobactrum pecoris sp. nov., isolated from farm animals.</title>
        <authorList>
            <person name="Kampfer P."/>
            <person name="Huber B."/>
            <person name="Busse H.J."/>
            <person name="Scholz H.C."/>
            <person name="Tomaso H."/>
            <person name="Hotzel H."/>
            <person name="Melzer F."/>
        </authorList>
    </citation>
    <scope>NUCLEOTIDE SEQUENCE [LARGE SCALE GENOMIC DNA]</scope>
    <source>
        <strain evidence="3 4">08RB2639</strain>
    </source>
</reference>
<dbReference type="EMBL" id="VEWK01000004">
    <property type="protein sequence ID" value="TNV12657.1"/>
    <property type="molecule type" value="Genomic_DNA"/>
</dbReference>
<organism evidence="3 4">
    <name type="scientific">Brucella pecoris</name>
    <dbReference type="NCBI Taxonomy" id="867683"/>
    <lineage>
        <taxon>Bacteria</taxon>
        <taxon>Pseudomonadati</taxon>
        <taxon>Pseudomonadota</taxon>
        <taxon>Alphaproteobacteria</taxon>
        <taxon>Hyphomicrobiales</taxon>
        <taxon>Brucellaceae</taxon>
        <taxon>Brucella/Ochrobactrum group</taxon>
        <taxon>Brucella</taxon>
    </lineage>
</organism>
<dbReference type="AlphaFoldDB" id="A0A5C5CND0"/>
<evidence type="ECO:0000256" key="1">
    <source>
        <dbReference type="SAM" id="SignalP"/>
    </source>
</evidence>
<feature type="signal peptide" evidence="1">
    <location>
        <begin position="1"/>
        <end position="24"/>
    </location>
</feature>
<evidence type="ECO:0000313" key="3">
    <source>
        <dbReference type="EMBL" id="TNV12657.1"/>
    </source>
</evidence>
<gene>
    <name evidence="3" type="ORF">FIB18_08905</name>
    <name evidence="2" type="ORF">GGQ79_002489</name>
</gene>
<feature type="chain" id="PRO_5044619104" evidence="1">
    <location>
        <begin position="25"/>
        <end position="170"/>
    </location>
</feature>
<comment type="caution">
    <text evidence="3">The sequence shown here is derived from an EMBL/GenBank/DDBJ whole genome shotgun (WGS) entry which is preliminary data.</text>
</comment>
<dbReference type="EMBL" id="JACIEX010000004">
    <property type="protein sequence ID" value="MBB4093977.1"/>
    <property type="molecule type" value="Genomic_DNA"/>
</dbReference>
<evidence type="ECO:0000313" key="2">
    <source>
        <dbReference type="EMBL" id="MBB4093977.1"/>
    </source>
</evidence>
<protein>
    <submittedName>
        <fullName evidence="2">Membrane protein</fullName>
    </submittedName>
</protein>
<evidence type="ECO:0000313" key="5">
    <source>
        <dbReference type="Proteomes" id="UP000553980"/>
    </source>
</evidence>
<accession>A0A5C5CND0</accession>
<reference evidence="2 5" key="3">
    <citation type="submission" date="2020-08" db="EMBL/GenBank/DDBJ databases">
        <title>Genomic Encyclopedia of Type Strains, Phase IV (KMG-IV): sequencing the most valuable type-strain genomes for metagenomic binning, comparative biology and taxonomic classification.</title>
        <authorList>
            <person name="Goeker M."/>
        </authorList>
    </citation>
    <scope>NUCLEOTIDE SEQUENCE [LARGE SCALE GENOMIC DNA]</scope>
    <source>
        <strain evidence="2 5">DSM 23868</strain>
    </source>
</reference>
<evidence type="ECO:0000313" key="4">
    <source>
        <dbReference type="Proteomes" id="UP000313390"/>
    </source>
</evidence>
<sequence>MVHSTIKLALSALIAVALNNHSMAATFETQQSVKHGAWTTSLFKNLNGNRLFCAAETSDGNTIFRINRYKDTSDTFLELYNADWTMMEGNVKFSIDFDVKNENYKAEIAGKSWGDSYTHDFTDVKNYELILGLLSTSKSFDVQNSNGSVIGRFSGSGSLEALQAYNACLN</sequence>
<keyword evidence="1" id="KW-0732">Signal</keyword>